<dbReference type="CDD" id="cd00371">
    <property type="entry name" value="HMA"/>
    <property type="match status" value="1"/>
</dbReference>
<keyword evidence="3" id="KW-1185">Reference proteome</keyword>
<dbReference type="KEGG" id="ccb:Clocel_0506"/>
<dbReference type="OrthoDB" id="1913655at2"/>
<gene>
    <name evidence="2" type="ordered locus">Clocel_0506</name>
</gene>
<dbReference type="InterPro" id="IPR036163">
    <property type="entry name" value="HMA_dom_sf"/>
</dbReference>
<feature type="domain" description="HMA" evidence="1">
    <location>
        <begin position="2"/>
        <end position="67"/>
    </location>
</feature>
<protein>
    <recommendedName>
        <fullName evidence="1">HMA domain-containing protein</fullName>
    </recommendedName>
</protein>
<dbReference type="PROSITE" id="PS50846">
    <property type="entry name" value="HMA_2"/>
    <property type="match status" value="1"/>
</dbReference>
<dbReference type="STRING" id="573061.Clocel_0506"/>
<dbReference type="Proteomes" id="UP000002730">
    <property type="component" value="Chromosome"/>
</dbReference>
<reference evidence="2 3" key="1">
    <citation type="submission" date="2010-08" db="EMBL/GenBank/DDBJ databases">
        <title>Complete sequence of Clostridium cellulovorans 743B.</title>
        <authorList>
            <consortium name="US DOE Joint Genome Institute"/>
            <person name="Lucas S."/>
            <person name="Copeland A."/>
            <person name="Lapidus A."/>
            <person name="Cheng J.-F."/>
            <person name="Bruce D."/>
            <person name="Goodwin L."/>
            <person name="Pitluck S."/>
            <person name="Chertkov O."/>
            <person name="Detter J.C."/>
            <person name="Han C."/>
            <person name="Tapia R."/>
            <person name="Land M."/>
            <person name="Hauser L."/>
            <person name="Chang Y.-J."/>
            <person name="Jeffries C."/>
            <person name="Kyrpides N."/>
            <person name="Ivanova N."/>
            <person name="Mikhailova N."/>
            <person name="Hemme C.L."/>
            <person name="Woyke T."/>
        </authorList>
    </citation>
    <scope>NUCLEOTIDE SEQUENCE [LARGE SCALE GENOMIC DNA]</scope>
    <source>
        <strain evidence="3">ATCC 35296 / DSM 3052 / OCM 3 / 743B</strain>
    </source>
</reference>
<evidence type="ECO:0000313" key="2">
    <source>
        <dbReference type="EMBL" id="ADL50281.1"/>
    </source>
</evidence>
<accession>D9SQZ3</accession>
<organism evidence="2 3">
    <name type="scientific">Clostridium cellulovorans (strain ATCC 35296 / DSM 3052 / OCM 3 / 743B)</name>
    <dbReference type="NCBI Taxonomy" id="573061"/>
    <lineage>
        <taxon>Bacteria</taxon>
        <taxon>Bacillati</taxon>
        <taxon>Bacillota</taxon>
        <taxon>Clostridia</taxon>
        <taxon>Eubacteriales</taxon>
        <taxon>Clostridiaceae</taxon>
        <taxon>Clostridium</taxon>
    </lineage>
</organism>
<evidence type="ECO:0000259" key="1">
    <source>
        <dbReference type="PROSITE" id="PS50846"/>
    </source>
</evidence>
<sequence length="68" mass="7631">MQREHYLVKGLANENMKTQVRNALEDLDGVNKVCIDAARGSIEVIYKNPATTDEIRNAIERTGNIIES</sequence>
<evidence type="ECO:0000313" key="3">
    <source>
        <dbReference type="Proteomes" id="UP000002730"/>
    </source>
</evidence>
<dbReference type="SUPFAM" id="SSF55008">
    <property type="entry name" value="HMA, heavy metal-associated domain"/>
    <property type="match status" value="1"/>
</dbReference>
<dbReference type="EMBL" id="CP002160">
    <property type="protein sequence ID" value="ADL50281.1"/>
    <property type="molecule type" value="Genomic_DNA"/>
</dbReference>
<proteinExistence type="predicted"/>
<dbReference type="Gene3D" id="3.30.70.100">
    <property type="match status" value="1"/>
</dbReference>
<dbReference type="InterPro" id="IPR006121">
    <property type="entry name" value="HMA_dom"/>
</dbReference>
<dbReference type="HOGENOM" id="CLU_134973_10_4_9"/>
<dbReference type="AlphaFoldDB" id="D9SQZ3"/>
<dbReference type="GO" id="GO:0046872">
    <property type="term" value="F:metal ion binding"/>
    <property type="evidence" value="ECO:0007669"/>
    <property type="project" value="InterPro"/>
</dbReference>
<dbReference type="eggNOG" id="COG2608">
    <property type="taxonomic scope" value="Bacteria"/>
</dbReference>
<name>D9SQZ3_CLOC7</name>
<dbReference type="RefSeq" id="WP_010074948.1">
    <property type="nucleotide sequence ID" value="NC_014393.1"/>
</dbReference>